<dbReference type="InterPro" id="IPR001584">
    <property type="entry name" value="Integrase_cat-core"/>
</dbReference>
<evidence type="ECO:0000313" key="3">
    <source>
        <dbReference type="EMBL" id="RYB96854.1"/>
    </source>
</evidence>
<gene>
    <name evidence="3" type="ORF">EUA07_21165</name>
</gene>
<accession>A0A4Q2S8W4</accession>
<proteinExistence type="predicted"/>
<reference evidence="3 4" key="1">
    <citation type="submission" date="2019-01" db="EMBL/GenBank/DDBJ databases">
        <title>Novel species of Nocardioides.</title>
        <authorList>
            <person name="Liu Q."/>
            <person name="Xin Y.-H."/>
        </authorList>
    </citation>
    <scope>NUCLEOTIDE SEQUENCE [LARGE SCALE GENOMIC DNA]</scope>
    <source>
        <strain evidence="3 4">CGMCC 4.6875</strain>
    </source>
</reference>
<feature type="domain" description="Integrase catalytic" evidence="2">
    <location>
        <begin position="134"/>
        <end position="304"/>
    </location>
</feature>
<dbReference type="InterPro" id="IPR036388">
    <property type="entry name" value="WH-like_DNA-bd_sf"/>
</dbReference>
<dbReference type="InterPro" id="IPR036397">
    <property type="entry name" value="RNaseH_sf"/>
</dbReference>
<evidence type="ECO:0000313" key="4">
    <source>
        <dbReference type="Proteomes" id="UP000293291"/>
    </source>
</evidence>
<dbReference type="Gene3D" id="3.30.420.10">
    <property type="entry name" value="Ribonuclease H-like superfamily/Ribonuclease H"/>
    <property type="match status" value="1"/>
</dbReference>
<keyword evidence="4" id="KW-1185">Reference proteome</keyword>
<dbReference type="InterPro" id="IPR012337">
    <property type="entry name" value="RNaseH-like_sf"/>
</dbReference>
<dbReference type="GO" id="GO:0015074">
    <property type="term" value="P:DNA integration"/>
    <property type="evidence" value="ECO:0007669"/>
    <property type="project" value="InterPro"/>
</dbReference>
<dbReference type="Pfam" id="PF13683">
    <property type="entry name" value="rve_3"/>
    <property type="match status" value="1"/>
</dbReference>
<dbReference type="PANTHER" id="PTHR35004">
    <property type="entry name" value="TRANSPOSASE RV3428C-RELATED"/>
    <property type="match status" value="1"/>
</dbReference>
<dbReference type="SUPFAM" id="SSF46689">
    <property type="entry name" value="Homeodomain-like"/>
    <property type="match status" value="1"/>
</dbReference>
<dbReference type="NCBIfam" id="NF033577">
    <property type="entry name" value="transpos_IS481"/>
    <property type="match status" value="1"/>
</dbReference>
<dbReference type="Gene3D" id="1.10.10.10">
    <property type="entry name" value="Winged helix-like DNA-binding domain superfamily/Winged helix DNA-binding domain"/>
    <property type="match status" value="1"/>
</dbReference>
<dbReference type="EMBL" id="SDWU01000047">
    <property type="protein sequence ID" value="RYB96854.1"/>
    <property type="molecule type" value="Genomic_DNA"/>
</dbReference>
<dbReference type="OrthoDB" id="52928at2"/>
<dbReference type="Pfam" id="PF13565">
    <property type="entry name" value="HTH_32"/>
    <property type="match status" value="1"/>
</dbReference>
<organism evidence="3 4">
    <name type="scientific">Nocardioides ganghwensis</name>
    <dbReference type="NCBI Taxonomy" id="252230"/>
    <lineage>
        <taxon>Bacteria</taxon>
        <taxon>Bacillati</taxon>
        <taxon>Actinomycetota</taxon>
        <taxon>Actinomycetes</taxon>
        <taxon>Propionibacteriales</taxon>
        <taxon>Nocardioidaceae</taxon>
        <taxon>Nocardioides</taxon>
    </lineage>
</organism>
<evidence type="ECO:0000259" key="2">
    <source>
        <dbReference type="PROSITE" id="PS50994"/>
    </source>
</evidence>
<comment type="caution">
    <text evidence="3">The sequence shown here is derived from an EMBL/GenBank/DDBJ whole genome shotgun (WGS) entry which is preliminary data.</text>
</comment>
<feature type="region of interest" description="Disordered" evidence="1">
    <location>
        <begin position="384"/>
        <end position="413"/>
    </location>
</feature>
<dbReference type="GO" id="GO:0003676">
    <property type="term" value="F:nucleic acid binding"/>
    <property type="evidence" value="ECO:0007669"/>
    <property type="project" value="InterPro"/>
</dbReference>
<dbReference type="PROSITE" id="PS50994">
    <property type="entry name" value="INTEGRASE"/>
    <property type="match status" value="1"/>
</dbReference>
<protein>
    <submittedName>
        <fullName evidence="3">IS481 family transposase</fullName>
    </submittedName>
</protein>
<sequence length="413" mass="46077">MRELSVTEQRYRAVLAVISDGETVSSVAARYGVHRKTVHGWLARYECEGLEGLADRSHRPRSCPHQIDADVEAAIATMRSAHPGWGPRRLVFELARAGVDPVPSESAVYRALVRLNLIDPSGRRRRDRKWKRWERGVPMELWQMDVVGGFVLADGRRAKALTGVDDHSRFCVSAHLMLRESSPNVCDGLAAALRTYGVPGQILTDNGKVFTGRYNRPPVEVLFDRICRENGIEHLHTQPRSPTTTGKIERFHRALRTEFRTDRIFGDLATAQAELDAWVHDYNHNRPHQALDMATPAARFLTGHDAAITPLRPPADTGAAHRPDASRSDGTWVTRRASAVGVVCVSWQQVCLGVAAAGRPIDVWVTESVLQFYDGDQLLRTQKRDSTGEVRVKRSSAPQRRPRVTASVTDQPT</sequence>
<dbReference type="AlphaFoldDB" id="A0A4Q2S8W4"/>
<name>A0A4Q2S8W4_9ACTN</name>
<evidence type="ECO:0000256" key="1">
    <source>
        <dbReference type="SAM" id="MobiDB-lite"/>
    </source>
</evidence>
<dbReference type="RefSeq" id="WP_129457166.1">
    <property type="nucleotide sequence ID" value="NZ_JACXYX010000036.1"/>
</dbReference>
<dbReference type="PANTHER" id="PTHR35004:SF7">
    <property type="entry name" value="INTEGRASE PROTEIN"/>
    <property type="match status" value="1"/>
</dbReference>
<dbReference type="Proteomes" id="UP000293291">
    <property type="component" value="Unassembled WGS sequence"/>
</dbReference>
<dbReference type="InterPro" id="IPR009057">
    <property type="entry name" value="Homeodomain-like_sf"/>
</dbReference>
<dbReference type="InterPro" id="IPR047656">
    <property type="entry name" value="IS481-like_transpos"/>
</dbReference>
<dbReference type="SUPFAM" id="SSF53098">
    <property type="entry name" value="Ribonuclease H-like"/>
    <property type="match status" value="1"/>
</dbReference>